<keyword evidence="2" id="KW-1185">Reference proteome</keyword>
<dbReference type="EMBL" id="LLXI01001972">
    <property type="protein sequence ID" value="PKY55811.1"/>
    <property type="molecule type" value="Genomic_DNA"/>
</dbReference>
<proteinExistence type="predicted"/>
<dbReference type="VEuPathDB" id="FungiDB:RhiirFUN_006264"/>
<dbReference type="VEuPathDB" id="FungiDB:FUN_004109"/>
<dbReference type="VEuPathDB" id="FungiDB:RhiirA1_474927"/>
<dbReference type="Proteomes" id="UP000234323">
    <property type="component" value="Unassembled WGS sequence"/>
</dbReference>
<gene>
    <name evidence="1" type="ORF">RhiirA4_475547</name>
</gene>
<organism evidence="1 2">
    <name type="scientific">Rhizophagus irregularis</name>
    <dbReference type="NCBI Taxonomy" id="588596"/>
    <lineage>
        <taxon>Eukaryota</taxon>
        <taxon>Fungi</taxon>
        <taxon>Fungi incertae sedis</taxon>
        <taxon>Mucoromycota</taxon>
        <taxon>Glomeromycotina</taxon>
        <taxon>Glomeromycetes</taxon>
        <taxon>Glomerales</taxon>
        <taxon>Glomeraceae</taxon>
        <taxon>Rhizophagus</taxon>
    </lineage>
</organism>
<dbReference type="AlphaFoldDB" id="A0A2I1HA98"/>
<protein>
    <submittedName>
        <fullName evidence="1">Uncharacterized protein</fullName>
    </submittedName>
</protein>
<reference evidence="1 2" key="1">
    <citation type="submission" date="2015-10" db="EMBL/GenBank/DDBJ databases">
        <title>Genome analyses suggest a sexual origin of heterokaryosis in a supposedly ancient asexual fungus.</title>
        <authorList>
            <person name="Ropars J."/>
            <person name="Sedzielewska K."/>
            <person name="Noel J."/>
            <person name="Charron P."/>
            <person name="Farinelli L."/>
            <person name="Marton T."/>
            <person name="Kruger M."/>
            <person name="Pelin A."/>
            <person name="Brachmann A."/>
            <person name="Corradi N."/>
        </authorList>
    </citation>
    <scope>NUCLEOTIDE SEQUENCE [LARGE SCALE GENOMIC DNA]</scope>
    <source>
        <strain evidence="1 2">A4</strain>
    </source>
</reference>
<name>A0A2I1HA98_9GLOM</name>
<evidence type="ECO:0000313" key="2">
    <source>
        <dbReference type="Proteomes" id="UP000234323"/>
    </source>
</evidence>
<comment type="caution">
    <text evidence="1">The sequence shown here is derived from an EMBL/GenBank/DDBJ whole genome shotgun (WGS) entry which is preliminary data.</text>
</comment>
<accession>A0A2I1HA98</accession>
<sequence length="185" mass="20247">MTVLCSNVNTENPGNVGNRADRLTEQECHINEHCVDFTLSNAVPFAICVPERKLLAWTNGNRNREFCSGTIELSEDDDGGQVTIGLTTYATNGLPIQVFGMVGKVNDVQVGKVSNRHNYSQIIDYKAHDLVRFCFTPGISNPNDETFANEADALGYIAILSQIEKVAHGAQVTEVTDIETVISQN</sequence>
<evidence type="ECO:0000313" key="1">
    <source>
        <dbReference type="EMBL" id="PKY55811.1"/>
    </source>
</evidence>